<comment type="caution">
    <text evidence="1">The sequence shown here is derived from an EMBL/GenBank/DDBJ whole genome shotgun (WGS) entry which is preliminary data.</text>
</comment>
<dbReference type="AlphaFoldDB" id="A0A0M2UUJ8"/>
<accession>A0A0M2UUJ8</accession>
<proteinExistence type="predicted"/>
<sequence>MRIYDSENNVGKISVVVHLLHSPHGRNLFFSMEYNRQNSL</sequence>
<name>A0A0M2UUJ8_9BACT</name>
<organism evidence="1 2">
    <name type="scientific">Candidatus Brocadia fulgida</name>
    <dbReference type="NCBI Taxonomy" id="380242"/>
    <lineage>
        <taxon>Bacteria</taxon>
        <taxon>Pseudomonadati</taxon>
        <taxon>Planctomycetota</taxon>
        <taxon>Candidatus Brocadiia</taxon>
        <taxon>Candidatus Brocadiales</taxon>
        <taxon>Candidatus Brocadiaceae</taxon>
        <taxon>Candidatus Brocadia</taxon>
    </lineage>
</organism>
<evidence type="ECO:0000313" key="2">
    <source>
        <dbReference type="Proteomes" id="UP000034954"/>
    </source>
</evidence>
<protein>
    <submittedName>
        <fullName evidence="1">Uncharacterized protein</fullName>
    </submittedName>
</protein>
<reference evidence="1 2" key="1">
    <citation type="journal article" date="2013" name="BMC Microbiol.">
        <title>Identification of the type II cytochrome c maturation pathway in anammox bacteria by comparative genomics.</title>
        <authorList>
            <person name="Ferousi C."/>
            <person name="Speth D.R."/>
            <person name="Reimann J."/>
            <person name="Op den Camp H.J."/>
            <person name="Allen J.W."/>
            <person name="Keltjens J.T."/>
            <person name="Jetten M.S."/>
        </authorList>
    </citation>
    <scope>NUCLEOTIDE SEQUENCE [LARGE SCALE GENOMIC DNA]</scope>
    <source>
        <strain evidence="1">RU1</strain>
    </source>
</reference>
<keyword evidence="2" id="KW-1185">Reference proteome</keyword>
<dbReference type="EMBL" id="LAQJ01000240">
    <property type="protein sequence ID" value="KKO18656.1"/>
    <property type="molecule type" value="Genomic_DNA"/>
</dbReference>
<gene>
    <name evidence="1" type="ORF">BROFUL_02607</name>
</gene>
<evidence type="ECO:0000313" key="1">
    <source>
        <dbReference type="EMBL" id="KKO18656.1"/>
    </source>
</evidence>
<dbReference type="Proteomes" id="UP000034954">
    <property type="component" value="Unassembled WGS sequence"/>
</dbReference>